<comment type="function">
    <text evidence="4">Lytic transglycosylase with a strong preference for naked glycan strands that lack stem peptides.</text>
</comment>
<dbReference type="HAMAP" id="MF_02071">
    <property type="entry name" value="RlpA"/>
    <property type="match status" value="1"/>
</dbReference>
<dbReference type="InterPro" id="IPR007730">
    <property type="entry name" value="SPOR-like_dom"/>
</dbReference>
<dbReference type="SUPFAM" id="SSF50685">
    <property type="entry name" value="Barwin-like endoglucanases"/>
    <property type="match status" value="1"/>
</dbReference>
<proteinExistence type="inferred from homology"/>
<keyword evidence="2 4" id="KW-0456">Lyase</keyword>
<dbReference type="GO" id="GO:0000270">
    <property type="term" value="P:peptidoglycan metabolic process"/>
    <property type="evidence" value="ECO:0007669"/>
    <property type="project" value="UniProtKB-UniRule"/>
</dbReference>
<dbReference type="PANTHER" id="PTHR34183:SF8">
    <property type="entry name" value="ENDOLYTIC PEPTIDOGLYCAN TRANSGLYCOSYLASE RLPA-RELATED"/>
    <property type="match status" value="1"/>
</dbReference>
<keyword evidence="3 4" id="KW-0961">Cell wall biogenesis/degradation</keyword>
<dbReference type="InterPro" id="IPR036908">
    <property type="entry name" value="RlpA-like_sf"/>
</dbReference>
<dbReference type="EMBL" id="CP067089">
    <property type="protein sequence ID" value="QQO09316.1"/>
    <property type="molecule type" value="Genomic_DNA"/>
</dbReference>
<reference evidence="9" key="1">
    <citation type="submission" date="2021-01" db="EMBL/GenBank/DDBJ databases">
        <title>Description of Breznakiella homolactica.</title>
        <authorList>
            <person name="Song Y."/>
            <person name="Brune A."/>
        </authorList>
    </citation>
    <scope>NUCLEOTIDE SEQUENCE</scope>
    <source>
        <strain evidence="9">RmG30</strain>
    </source>
</reference>
<dbReference type="Gene3D" id="2.40.40.10">
    <property type="entry name" value="RlpA-like domain"/>
    <property type="match status" value="1"/>
</dbReference>
<evidence type="ECO:0000259" key="8">
    <source>
        <dbReference type="Pfam" id="PF05036"/>
    </source>
</evidence>
<feature type="signal peptide" evidence="4">
    <location>
        <begin position="1"/>
        <end position="19"/>
    </location>
</feature>
<evidence type="ECO:0000256" key="6">
    <source>
        <dbReference type="SAM" id="MobiDB-lite"/>
    </source>
</evidence>
<evidence type="ECO:0000256" key="2">
    <source>
        <dbReference type="ARBA" id="ARBA00023239"/>
    </source>
</evidence>
<sequence precursor="true">MKQTAAVFLLGIVAAALCAAQGTETQTGSSFKQEGIASWYGAEFAGRPTASGEIFDPRLMTAAHPTLPFGTKVRVTNTHNNRQVTVTVNDRGPFVAARIIDLSEGAAEKLDMLVTGTAPVRIEVIGGLASAAPAEQNKGGAISGPPPVASPQPLAAAPQQPAAVPQQPAAVPQQPAAVPQQPAAVPQPTAAPQQPAAPPGSTGIPAVSPAVSTAAETAPVSVPQQPTAAPVPVIRQFAAAEIKPKMPDPGSGKIYRIQVGSYKIPRNAVEAFGRLQDAGLNPAYERYGELYRVVLSGIKGDDVQSVAAALGKAGFSEALIREESPGNR</sequence>
<protein>
    <recommendedName>
        <fullName evidence="4">Probable endolytic peptidoglycan transglycosylase RlpA</fullName>
        <ecNumber evidence="4">4.2.2.-</ecNumber>
    </recommendedName>
</protein>
<evidence type="ECO:0000313" key="9">
    <source>
        <dbReference type="EMBL" id="QQO09316.1"/>
    </source>
</evidence>
<dbReference type="InterPro" id="IPR036680">
    <property type="entry name" value="SPOR-like_sf"/>
</dbReference>
<feature type="domain" description="RlpA-like protein double-psi beta-barrel" evidence="7">
    <location>
        <begin position="33"/>
        <end position="122"/>
    </location>
</feature>
<name>A0A7T7XMY0_9SPIR</name>
<dbReference type="SUPFAM" id="SSF110997">
    <property type="entry name" value="Sporulation related repeat"/>
    <property type="match status" value="1"/>
</dbReference>
<evidence type="ECO:0000313" key="10">
    <source>
        <dbReference type="Proteomes" id="UP000595917"/>
    </source>
</evidence>
<feature type="chain" id="PRO_5031647657" description="Probable endolytic peptidoglycan transglycosylase RlpA" evidence="4">
    <location>
        <begin position="20"/>
        <end position="328"/>
    </location>
</feature>
<dbReference type="CDD" id="cd22268">
    <property type="entry name" value="DPBB_RlpA-like"/>
    <property type="match status" value="1"/>
</dbReference>
<evidence type="ECO:0000256" key="5">
    <source>
        <dbReference type="RuleBase" id="RU003495"/>
    </source>
</evidence>
<feature type="compositionally biased region" description="Low complexity" evidence="6">
    <location>
        <begin position="151"/>
        <end position="194"/>
    </location>
</feature>
<evidence type="ECO:0000259" key="7">
    <source>
        <dbReference type="Pfam" id="PF03330"/>
    </source>
</evidence>
<dbReference type="AlphaFoldDB" id="A0A7T7XMY0"/>
<gene>
    <name evidence="4" type="primary">rlpA</name>
    <name evidence="9" type="ORF">JFL75_20700</name>
</gene>
<dbReference type="InterPro" id="IPR034718">
    <property type="entry name" value="RlpA"/>
</dbReference>
<accession>A0A7T7XMY0</accession>
<dbReference type="GO" id="GO:0042834">
    <property type="term" value="F:peptidoglycan binding"/>
    <property type="evidence" value="ECO:0007669"/>
    <property type="project" value="InterPro"/>
</dbReference>
<dbReference type="PANTHER" id="PTHR34183">
    <property type="entry name" value="ENDOLYTIC PEPTIDOGLYCAN TRANSGLYCOSYLASE RLPA"/>
    <property type="match status" value="1"/>
</dbReference>
<evidence type="ECO:0000256" key="1">
    <source>
        <dbReference type="ARBA" id="ARBA00022729"/>
    </source>
</evidence>
<comment type="similarity">
    <text evidence="4 5">Belongs to the RlpA family.</text>
</comment>
<dbReference type="RefSeq" id="WP_215626622.1">
    <property type="nucleotide sequence ID" value="NZ_CP067089.2"/>
</dbReference>
<keyword evidence="10" id="KW-1185">Reference proteome</keyword>
<dbReference type="Gene3D" id="3.30.70.1070">
    <property type="entry name" value="Sporulation related repeat"/>
    <property type="match status" value="1"/>
</dbReference>
<dbReference type="GO" id="GO:0008932">
    <property type="term" value="F:lytic endotransglycosylase activity"/>
    <property type="evidence" value="ECO:0007669"/>
    <property type="project" value="UniProtKB-UniRule"/>
</dbReference>
<dbReference type="Proteomes" id="UP000595917">
    <property type="component" value="Chromosome"/>
</dbReference>
<dbReference type="NCBIfam" id="TIGR00413">
    <property type="entry name" value="rlpA"/>
    <property type="match status" value="1"/>
</dbReference>
<dbReference type="InterPro" id="IPR012997">
    <property type="entry name" value="RplA"/>
</dbReference>
<dbReference type="KEGG" id="bhc:JFL75_20700"/>
<evidence type="ECO:0000256" key="3">
    <source>
        <dbReference type="ARBA" id="ARBA00023316"/>
    </source>
</evidence>
<feature type="region of interest" description="Disordered" evidence="6">
    <location>
        <begin position="135"/>
        <end position="207"/>
    </location>
</feature>
<dbReference type="Pfam" id="PF05036">
    <property type="entry name" value="SPOR"/>
    <property type="match status" value="1"/>
</dbReference>
<dbReference type="GO" id="GO:0071555">
    <property type="term" value="P:cell wall organization"/>
    <property type="evidence" value="ECO:0007669"/>
    <property type="project" value="UniProtKB-KW"/>
</dbReference>
<dbReference type="EC" id="4.2.2.-" evidence="4"/>
<keyword evidence="1 4" id="KW-0732">Signal</keyword>
<organism evidence="9 10">
    <name type="scientific">Breznakiella homolactica</name>
    <dbReference type="NCBI Taxonomy" id="2798577"/>
    <lineage>
        <taxon>Bacteria</taxon>
        <taxon>Pseudomonadati</taxon>
        <taxon>Spirochaetota</taxon>
        <taxon>Spirochaetia</taxon>
        <taxon>Spirochaetales</taxon>
        <taxon>Breznakiellaceae</taxon>
        <taxon>Breznakiella</taxon>
    </lineage>
</organism>
<dbReference type="InterPro" id="IPR009009">
    <property type="entry name" value="RlpA-like_DPBB"/>
</dbReference>
<dbReference type="Pfam" id="PF03330">
    <property type="entry name" value="DPBB_1"/>
    <property type="match status" value="1"/>
</dbReference>
<evidence type="ECO:0000256" key="4">
    <source>
        <dbReference type="HAMAP-Rule" id="MF_02071"/>
    </source>
</evidence>
<feature type="domain" description="SPOR" evidence="8">
    <location>
        <begin position="252"/>
        <end position="320"/>
    </location>
</feature>